<accession>A0A3B0XV49</accession>
<reference evidence="1" key="1">
    <citation type="submission" date="2018-06" db="EMBL/GenBank/DDBJ databases">
        <authorList>
            <person name="Zhirakovskaya E."/>
        </authorList>
    </citation>
    <scope>NUCLEOTIDE SEQUENCE</scope>
</reference>
<sequence>MEEKNHRIAYAFYSKRWAYDVDSKDKLEESSTPIVPEEFSIEMKGKIFCPLCATPLSRSPSLKSISRNNITAHFKHGDKHKYIESRKCGWRTASSKGYKYENEEEARQAIEKQDLTIVHSWAELPPTIENDIDDEGEYNRTAIEDENGPETELAIGRHQGDKFKVPSRISSLMAVCREFPLNLRRGFYFPNSQYPMMLSDQLYSVNSLLDTLPSKETLFFGQIESYGQLDYRNIIYLKSKSKYEVKIYTKPEHDKRKGIDGRAQGRYLLFSANFYNEGSDSIIACKVLKWGAYSLLPRKYEKYLSSLS</sequence>
<gene>
    <name evidence="1" type="ORF">MNBD_GAMMA10-92</name>
</gene>
<evidence type="ECO:0000313" key="1">
    <source>
        <dbReference type="EMBL" id="VAW71381.1"/>
    </source>
</evidence>
<dbReference type="EMBL" id="UOFJ01000595">
    <property type="protein sequence ID" value="VAW71381.1"/>
    <property type="molecule type" value="Genomic_DNA"/>
</dbReference>
<name>A0A3B0XV49_9ZZZZ</name>
<dbReference type="AlphaFoldDB" id="A0A3B0XV49"/>
<organism evidence="1">
    <name type="scientific">hydrothermal vent metagenome</name>
    <dbReference type="NCBI Taxonomy" id="652676"/>
    <lineage>
        <taxon>unclassified sequences</taxon>
        <taxon>metagenomes</taxon>
        <taxon>ecological metagenomes</taxon>
    </lineage>
</organism>
<protein>
    <submittedName>
        <fullName evidence="1">Uncharacterized protein</fullName>
    </submittedName>
</protein>
<proteinExistence type="predicted"/>